<gene>
    <name evidence="1" type="ORF">TeGR_g173</name>
</gene>
<dbReference type="Proteomes" id="UP001165060">
    <property type="component" value="Unassembled WGS sequence"/>
</dbReference>
<sequence length="134" mass="14112">VNHDRRSPHVLTGRAEAGSSLKIVAGAPVKKGAQILIAYGLPTTGQHRFIQDYGFLDPDPRANAAVALALQPGGGGSRGGLALSESERLETLARLAETTVEEDERLLEEGGMDGGEELAVRFRVGIKRALLDAA</sequence>
<evidence type="ECO:0008006" key="3">
    <source>
        <dbReference type="Google" id="ProtNLM"/>
    </source>
</evidence>
<name>A0ABQ6MPP3_9STRA</name>
<dbReference type="EMBL" id="BRYB01005843">
    <property type="protein sequence ID" value="GMI29687.1"/>
    <property type="molecule type" value="Genomic_DNA"/>
</dbReference>
<organism evidence="1 2">
    <name type="scientific">Tetraparma gracilis</name>
    <dbReference type="NCBI Taxonomy" id="2962635"/>
    <lineage>
        <taxon>Eukaryota</taxon>
        <taxon>Sar</taxon>
        <taxon>Stramenopiles</taxon>
        <taxon>Ochrophyta</taxon>
        <taxon>Bolidophyceae</taxon>
        <taxon>Parmales</taxon>
        <taxon>Triparmaceae</taxon>
        <taxon>Tetraparma</taxon>
    </lineage>
</organism>
<keyword evidence="2" id="KW-1185">Reference proteome</keyword>
<protein>
    <recommendedName>
        <fullName evidence="3">SET domain-containing protein</fullName>
    </recommendedName>
</protein>
<dbReference type="SUPFAM" id="SSF81822">
    <property type="entry name" value="RuBisCo LSMT C-terminal, substrate-binding domain"/>
    <property type="match status" value="1"/>
</dbReference>
<accession>A0ABQ6MPP3</accession>
<proteinExistence type="predicted"/>
<evidence type="ECO:0000313" key="2">
    <source>
        <dbReference type="Proteomes" id="UP001165060"/>
    </source>
</evidence>
<dbReference type="InterPro" id="IPR036464">
    <property type="entry name" value="Rubisco_LSMT_subst-bd_sf"/>
</dbReference>
<reference evidence="1 2" key="1">
    <citation type="journal article" date="2023" name="Commun. Biol.">
        <title>Genome analysis of Parmales, the sister group of diatoms, reveals the evolutionary specialization of diatoms from phago-mixotrophs to photoautotrophs.</title>
        <authorList>
            <person name="Ban H."/>
            <person name="Sato S."/>
            <person name="Yoshikawa S."/>
            <person name="Yamada K."/>
            <person name="Nakamura Y."/>
            <person name="Ichinomiya M."/>
            <person name="Sato N."/>
            <person name="Blanc-Mathieu R."/>
            <person name="Endo H."/>
            <person name="Kuwata A."/>
            <person name="Ogata H."/>
        </authorList>
    </citation>
    <scope>NUCLEOTIDE SEQUENCE [LARGE SCALE GENOMIC DNA]</scope>
</reference>
<evidence type="ECO:0000313" key="1">
    <source>
        <dbReference type="EMBL" id="GMI29687.1"/>
    </source>
</evidence>
<feature type="non-terminal residue" evidence="1">
    <location>
        <position position="1"/>
    </location>
</feature>
<comment type="caution">
    <text evidence="1">The sequence shown here is derived from an EMBL/GenBank/DDBJ whole genome shotgun (WGS) entry which is preliminary data.</text>
</comment>